<protein>
    <recommendedName>
        <fullName evidence="5">Transposase</fullName>
    </recommendedName>
</protein>
<evidence type="ECO:0008006" key="5">
    <source>
        <dbReference type="Google" id="ProtNLM"/>
    </source>
</evidence>
<dbReference type="Proteomes" id="UP001341840">
    <property type="component" value="Unassembled WGS sequence"/>
</dbReference>
<keyword evidence="1" id="KW-0175">Coiled coil</keyword>
<accession>A0ABU6W9V1</accession>
<gene>
    <name evidence="3" type="ORF">PIB30_030235</name>
</gene>
<proteinExistence type="predicted"/>
<keyword evidence="4" id="KW-1185">Reference proteome</keyword>
<evidence type="ECO:0000313" key="4">
    <source>
        <dbReference type="Proteomes" id="UP001341840"/>
    </source>
</evidence>
<feature type="coiled-coil region" evidence="1">
    <location>
        <begin position="98"/>
        <end position="125"/>
    </location>
</feature>
<dbReference type="Pfam" id="PF03004">
    <property type="entry name" value="Transposase_24"/>
    <property type="match status" value="1"/>
</dbReference>
<evidence type="ECO:0000313" key="3">
    <source>
        <dbReference type="EMBL" id="MED6182617.1"/>
    </source>
</evidence>
<comment type="caution">
    <text evidence="3">The sequence shown here is derived from an EMBL/GenBank/DDBJ whole genome shotgun (WGS) entry which is preliminary data.</text>
</comment>
<name>A0ABU6W9V1_9FABA</name>
<evidence type="ECO:0000256" key="1">
    <source>
        <dbReference type="SAM" id="Coils"/>
    </source>
</evidence>
<sequence length="170" mass="19005">MAKREIRHGRHLSRGEIWTMVHRRKDGSYVHDDARAVGEAIAELESRDESTKELSQNDSLAQVLGKEHSGRIRGVGHGPCPTKLFGSASQQPSYGGQIEKYQREIEQLQVEAAEKNKKIQTMANLVRFLMQRQGDDLPPEIAFEMDALDSGVAVPETRHSTDNPNLLPPP</sequence>
<evidence type="ECO:0000256" key="2">
    <source>
        <dbReference type="SAM" id="MobiDB-lite"/>
    </source>
</evidence>
<reference evidence="3 4" key="1">
    <citation type="journal article" date="2023" name="Plants (Basel)">
        <title>Bridging the Gap: Combining Genomics and Transcriptomics Approaches to Understand Stylosanthes scabra, an Orphan Legume from the Brazilian Caatinga.</title>
        <authorList>
            <person name="Ferreira-Neto J.R.C."/>
            <person name="da Silva M.D."/>
            <person name="Binneck E."/>
            <person name="de Melo N.F."/>
            <person name="da Silva R.H."/>
            <person name="de Melo A.L.T.M."/>
            <person name="Pandolfi V."/>
            <person name="Bustamante F.O."/>
            <person name="Brasileiro-Vidal A.C."/>
            <person name="Benko-Iseppon A.M."/>
        </authorList>
    </citation>
    <scope>NUCLEOTIDE SEQUENCE [LARGE SCALE GENOMIC DNA]</scope>
    <source>
        <tissue evidence="3">Leaves</tissue>
    </source>
</reference>
<dbReference type="InterPro" id="IPR004252">
    <property type="entry name" value="Probable_transposase_24"/>
</dbReference>
<dbReference type="EMBL" id="JASCZI010181368">
    <property type="protein sequence ID" value="MED6182617.1"/>
    <property type="molecule type" value="Genomic_DNA"/>
</dbReference>
<feature type="region of interest" description="Disordered" evidence="2">
    <location>
        <begin position="69"/>
        <end position="95"/>
    </location>
</feature>
<organism evidence="3 4">
    <name type="scientific">Stylosanthes scabra</name>
    <dbReference type="NCBI Taxonomy" id="79078"/>
    <lineage>
        <taxon>Eukaryota</taxon>
        <taxon>Viridiplantae</taxon>
        <taxon>Streptophyta</taxon>
        <taxon>Embryophyta</taxon>
        <taxon>Tracheophyta</taxon>
        <taxon>Spermatophyta</taxon>
        <taxon>Magnoliopsida</taxon>
        <taxon>eudicotyledons</taxon>
        <taxon>Gunneridae</taxon>
        <taxon>Pentapetalae</taxon>
        <taxon>rosids</taxon>
        <taxon>fabids</taxon>
        <taxon>Fabales</taxon>
        <taxon>Fabaceae</taxon>
        <taxon>Papilionoideae</taxon>
        <taxon>50 kb inversion clade</taxon>
        <taxon>dalbergioids sensu lato</taxon>
        <taxon>Dalbergieae</taxon>
        <taxon>Pterocarpus clade</taxon>
        <taxon>Stylosanthes</taxon>
    </lineage>
</organism>